<reference evidence="3" key="1">
    <citation type="submission" date="2021-11" db="EMBL/GenBank/DDBJ databases">
        <title>Streptomyces corallinus and Kineosporia corallina sp. nov., two new coral-derived marine actinobacteria.</title>
        <authorList>
            <person name="Buangrab K."/>
            <person name="Sutthacheep M."/>
            <person name="Yeemin T."/>
            <person name="Harunari E."/>
            <person name="Igarashi Y."/>
            <person name="Sripreechasak P."/>
            <person name="Kanchanasin P."/>
            <person name="Tanasupawat S."/>
            <person name="Phongsopitanun W."/>
        </authorList>
    </citation>
    <scope>NUCLEOTIDE SEQUENCE</scope>
    <source>
        <strain evidence="3">JCM 31032</strain>
    </source>
</reference>
<evidence type="ECO:0000259" key="2">
    <source>
        <dbReference type="PROSITE" id="PS51819"/>
    </source>
</evidence>
<dbReference type="PANTHER" id="PTHR35908">
    <property type="entry name" value="HYPOTHETICAL FUSION PROTEIN"/>
    <property type="match status" value="1"/>
</dbReference>
<dbReference type="PROSITE" id="PS51819">
    <property type="entry name" value="VOC"/>
    <property type="match status" value="1"/>
</dbReference>
<dbReference type="InterPro" id="IPR037523">
    <property type="entry name" value="VOC_core"/>
</dbReference>
<dbReference type="InterPro" id="IPR029068">
    <property type="entry name" value="Glyas_Bleomycin-R_OHBP_Dase"/>
</dbReference>
<dbReference type="PANTHER" id="PTHR35908:SF1">
    <property type="entry name" value="CONSERVED PROTEIN"/>
    <property type="match status" value="1"/>
</dbReference>
<dbReference type="CDD" id="cd06587">
    <property type="entry name" value="VOC"/>
    <property type="match status" value="1"/>
</dbReference>
<feature type="domain" description="VOC" evidence="2">
    <location>
        <begin position="34"/>
        <end position="148"/>
    </location>
</feature>
<dbReference type="SUPFAM" id="SSF54593">
    <property type="entry name" value="Glyoxalase/Bleomycin resistance protein/Dihydroxybiphenyl dioxygenase"/>
    <property type="match status" value="1"/>
</dbReference>
<evidence type="ECO:0000313" key="4">
    <source>
        <dbReference type="Proteomes" id="UP001138997"/>
    </source>
</evidence>
<dbReference type="RefSeq" id="WP_231443559.1">
    <property type="nucleotide sequence ID" value="NZ_JAJOMB010000009.1"/>
</dbReference>
<dbReference type="Proteomes" id="UP001138997">
    <property type="component" value="Unassembled WGS sequence"/>
</dbReference>
<dbReference type="EMBL" id="JAJOMB010000009">
    <property type="protein sequence ID" value="MCD5312880.1"/>
    <property type="molecule type" value="Genomic_DNA"/>
</dbReference>
<keyword evidence="4" id="KW-1185">Reference proteome</keyword>
<evidence type="ECO:0000256" key="1">
    <source>
        <dbReference type="SAM" id="MobiDB-lite"/>
    </source>
</evidence>
<proteinExistence type="predicted"/>
<protein>
    <submittedName>
        <fullName evidence="3">VOC family protein</fullName>
    </submittedName>
</protein>
<dbReference type="InterPro" id="IPR041581">
    <property type="entry name" value="Glyoxalase_6"/>
</dbReference>
<sequence>MSEPEERLARRLTERTETSDDAVQGTLDDVGDLRIGTVVVNTQDMGRATRFWMRALGYRLRDEDIDPEFTTLVHHSGAGPRISLQYTDHASAEPARVHLDLYTTEQERHVERLVGLGATRVAAWNYPEEPDFVVLRDPDGNEFCVIDQAKYDQA</sequence>
<dbReference type="Gene3D" id="3.10.180.10">
    <property type="entry name" value="2,3-Dihydroxybiphenyl 1,2-Dioxygenase, domain 1"/>
    <property type="match status" value="1"/>
</dbReference>
<gene>
    <name evidence="3" type="ORF">LR394_18390</name>
</gene>
<dbReference type="Pfam" id="PF18029">
    <property type="entry name" value="Glyoxalase_6"/>
    <property type="match status" value="1"/>
</dbReference>
<name>A0A9X1SVI4_9ACTN</name>
<organism evidence="3 4">
    <name type="scientific">Kineosporia babensis</name>
    <dbReference type="NCBI Taxonomy" id="499548"/>
    <lineage>
        <taxon>Bacteria</taxon>
        <taxon>Bacillati</taxon>
        <taxon>Actinomycetota</taxon>
        <taxon>Actinomycetes</taxon>
        <taxon>Kineosporiales</taxon>
        <taxon>Kineosporiaceae</taxon>
        <taxon>Kineosporia</taxon>
    </lineage>
</organism>
<evidence type="ECO:0000313" key="3">
    <source>
        <dbReference type="EMBL" id="MCD5312880.1"/>
    </source>
</evidence>
<feature type="region of interest" description="Disordered" evidence="1">
    <location>
        <begin position="1"/>
        <end position="20"/>
    </location>
</feature>
<accession>A0A9X1SVI4</accession>
<dbReference type="AlphaFoldDB" id="A0A9X1SVI4"/>
<comment type="caution">
    <text evidence="3">The sequence shown here is derived from an EMBL/GenBank/DDBJ whole genome shotgun (WGS) entry which is preliminary data.</text>
</comment>
<feature type="compositionally biased region" description="Basic and acidic residues" evidence="1">
    <location>
        <begin position="1"/>
        <end position="18"/>
    </location>
</feature>